<dbReference type="EMBL" id="QQBB01000004">
    <property type="protein sequence ID" value="RDI59472.1"/>
    <property type="molecule type" value="Genomic_DNA"/>
</dbReference>
<keyword evidence="4" id="KW-1185">Reference proteome</keyword>
<keyword evidence="1" id="KW-0520">NAD</keyword>
<dbReference type="Proteomes" id="UP000254925">
    <property type="component" value="Unassembled WGS sequence"/>
</dbReference>
<reference evidence="3 4" key="1">
    <citation type="submission" date="2018-07" db="EMBL/GenBank/DDBJ databases">
        <title>Genomic Encyclopedia of Type Strains, Phase IV (KMG-IV): sequencing the most valuable type-strain genomes for metagenomic binning, comparative biology and taxonomic classification.</title>
        <authorList>
            <person name="Goeker M."/>
        </authorList>
    </citation>
    <scope>NUCLEOTIDE SEQUENCE [LARGE SCALE GENOMIC DNA]</scope>
    <source>
        <strain evidence="3 4">DSM 14364</strain>
    </source>
</reference>
<organism evidence="3 4">
    <name type="scientific">Microvirga subterranea</name>
    <dbReference type="NCBI Taxonomy" id="186651"/>
    <lineage>
        <taxon>Bacteria</taxon>
        <taxon>Pseudomonadati</taxon>
        <taxon>Pseudomonadota</taxon>
        <taxon>Alphaproteobacteria</taxon>
        <taxon>Hyphomicrobiales</taxon>
        <taxon>Methylobacteriaceae</taxon>
        <taxon>Microvirga</taxon>
    </lineage>
</organism>
<dbReference type="Pfam" id="PF01370">
    <property type="entry name" value="Epimerase"/>
    <property type="match status" value="1"/>
</dbReference>
<comment type="caution">
    <text evidence="3">The sequence shown here is derived from an EMBL/GenBank/DDBJ whole genome shotgun (WGS) entry which is preliminary data.</text>
</comment>
<dbReference type="InterPro" id="IPR036291">
    <property type="entry name" value="NAD(P)-bd_dom_sf"/>
</dbReference>
<evidence type="ECO:0000259" key="2">
    <source>
        <dbReference type="Pfam" id="PF01370"/>
    </source>
</evidence>
<protein>
    <submittedName>
        <fullName evidence="3">Nucleoside-diphosphate-sugar epimerase</fullName>
    </submittedName>
</protein>
<dbReference type="OrthoDB" id="9808276at2"/>
<accession>A0A370HLL5</accession>
<dbReference type="Gene3D" id="3.40.50.720">
    <property type="entry name" value="NAD(P)-binding Rossmann-like Domain"/>
    <property type="match status" value="1"/>
</dbReference>
<dbReference type="CDD" id="cd05266">
    <property type="entry name" value="SDR_a4"/>
    <property type="match status" value="1"/>
</dbReference>
<dbReference type="SUPFAM" id="SSF51735">
    <property type="entry name" value="NAD(P)-binding Rossmann-fold domains"/>
    <property type="match status" value="1"/>
</dbReference>
<feature type="domain" description="NAD-dependent epimerase/dehydratase" evidence="2">
    <location>
        <begin position="98"/>
        <end position="208"/>
    </location>
</feature>
<evidence type="ECO:0000256" key="1">
    <source>
        <dbReference type="ARBA" id="ARBA00023027"/>
    </source>
</evidence>
<evidence type="ECO:0000313" key="3">
    <source>
        <dbReference type="EMBL" id="RDI59472.1"/>
    </source>
</evidence>
<dbReference type="AlphaFoldDB" id="A0A370HLL5"/>
<evidence type="ECO:0000313" key="4">
    <source>
        <dbReference type="Proteomes" id="UP000254925"/>
    </source>
</evidence>
<dbReference type="RefSeq" id="WP_114770493.1">
    <property type="nucleotide sequence ID" value="NZ_QQBB01000004.1"/>
</dbReference>
<sequence length="291" mass="31366">MRLFVFGIGYTAQAFIRARDWTHVAGTVRHADKAARLAERGIRAHALDDLAEASALEADIRSADAILVSAPPDADGDPTLARFHDAIAVAPDLAWIGYLSTTGVYGDRGGDWVDETMAATPQSAQSRRRLAAEEAWFAFGQEIGKPVHVFRLTGIYGPGRNALANLARGTAQRIVKPGQVFNRIHVDDIAATLVASLGRPRDGAVYNVSDDEPAPPQDVVTYAAGLMGIEPPPEIPFEAAEMSPMARSFYAENKRIANRLIKQELGVKLRYPTYREGLLALHAAGEGAQVA</sequence>
<gene>
    <name evidence="3" type="ORF">DES45_104388</name>
</gene>
<proteinExistence type="predicted"/>
<dbReference type="PANTHER" id="PTHR43574">
    <property type="entry name" value="EPIMERASE-RELATED"/>
    <property type="match status" value="1"/>
</dbReference>
<dbReference type="InterPro" id="IPR001509">
    <property type="entry name" value="Epimerase_deHydtase"/>
</dbReference>
<name>A0A370HLL5_9HYPH</name>